<feature type="transmembrane region" description="Helical" evidence="1">
    <location>
        <begin position="89"/>
        <end position="111"/>
    </location>
</feature>
<feature type="transmembrane region" description="Helical" evidence="1">
    <location>
        <begin position="66"/>
        <end position="82"/>
    </location>
</feature>
<evidence type="ECO:0008006" key="7">
    <source>
        <dbReference type="Google" id="ProtNLM"/>
    </source>
</evidence>
<keyword evidence="1" id="KW-0472">Membrane</keyword>
<dbReference type="Proteomes" id="UP000030184">
    <property type="component" value="Unassembled WGS sequence"/>
</dbReference>
<keyword evidence="1" id="KW-0812">Transmembrane</keyword>
<dbReference type="eggNOG" id="ENOG50330Z7">
    <property type="taxonomic scope" value="Bacteria"/>
</dbReference>
<evidence type="ECO:0000313" key="3">
    <source>
        <dbReference type="EMBL" id="GAL72457.1"/>
    </source>
</evidence>
<dbReference type="OrthoDB" id="9803163at2"/>
<sequence>MGKMFDIDFDATKDDIWLQSAKTLSRIIGVLGMLLPILLWLFLWIVNGYTKVLPSISHYYFTRSNVIFIIVVSLIAIFLLVYKKSKGGFFLSTLAAIGAILLLLFPTNALIKDCCDICNSVSIAFIENNCFRNTFHYISAAVFLGSLAVMSLFVFTNDNKEKLIHEPQSCTPSKVKQQNIVYRICGIIMILALLIIVIGSFNTAFKPIYNANNLTFWMETIAVEAFGFSWLVKGETVFKSK</sequence>
<dbReference type="Proteomes" id="UP000029646">
    <property type="component" value="Unassembled WGS sequence"/>
</dbReference>
<dbReference type="AlphaFoldDB" id="A0A090VM18"/>
<proteinExistence type="predicted"/>
<feature type="transmembrane region" description="Helical" evidence="1">
    <location>
        <begin position="214"/>
        <end position="232"/>
    </location>
</feature>
<evidence type="ECO:0000313" key="5">
    <source>
        <dbReference type="Proteomes" id="UP000029641"/>
    </source>
</evidence>
<evidence type="ECO:0000313" key="2">
    <source>
        <dbReference type="EMBL" id="GAL65771.1"/>
    </source>
</evidence>
<feature type="transmembrane region" description="Helical" evidence="1">
    <location>
        <begin position="27"/>
        <end position="46"/>
    </location>
</feature>
<dbReference type="STRING" id="504487.JCM19538_3083"/>
<comment type="caution">
    <text evidence="2">The sequence shown here is derived from an EMBL/GenBank/DDBJ whole genome shotgun (WGS) entry which is preliminary data.</text>
</comment>
<dbReference type="EMBL" id="BBNS01000025">
    <property type="protein sequence ID" value="GAL72457.1"/>
    <property type="molecule type" value="Genomic_DNA"/>
</dbReference>
<evidence type="ECO:0000256" key="1">
    <source>
        <dbReference type="SAM" id="Phobius"/>
    </source>
</evidence>
<feature type="transmembrane region" description="Helical" evidence="1">
    <location>
        <begin position="135"/>
        <end position="155"/>
    </location>
</feature>
<dbReference type="RefSeq" id="WP_042241018.1">
    <property type="nucleotide sequence ID" value="NZ_BBNR01000002.1"/>
</dbReference>
<feature type="transmembrane region" description="Helical" evidence="1">
    <location>
        <begin position="180"/>
        <end position="202"/>
    </location>
</feature>
<keyword evidence="1" id="KW-1133">Transmembrane helix</keyword>
<protein>
    <recommendedName>
        <fullName evidence="7">DUF998 domain-containing protein</fullName>
    </recommendedName>
</protein>
<accession>A0A090VM18</accession>
<gene>
    <name evidence="2" type="ORF">JCM19301_3456</name>
    <name evidence="3" type="ORF">JCM19302_1579</name>
    <name evidence="4" type="ORF">JCM19538_3083</name>
</gene>
<name>A0A090VM18_9FLAO</name>
<dbReference type="Proteomes" id="UP000029641">
    <property type="component" value="Unassembled WGS sequence"/>
</dbReference>
<reference evidence="6" key="1">
    <citation type="journal article" date="2014" name="Genome Announc.">
        <title>Draft Genome Sequence of Marine Flavobacterium Jejuia pallidilutea Strain 11shimoA1 and Pigmentation Mutants.</title>
        <authorList>
            <person name="Takatani N."/>
            <person name="Nakanishi M."/>
            <person name="Meirelles P."/>
            <person name="Mino S."/>
            <person name="Suda W."/>
            <person name="Oshima K."/>
            <person name="Hattori M."/>
            <person name="Ohkuma M."/>
            <person name="Hosokawa M."/>
            <person name="Miyashita K."/>
            <person name="Thompson F.L."/>
            <person name="Niwa A."/>
            <person name="Sawabe T."/>
            <person name="Sawabe T."/>
        </authorList>
    </citation>
    <scope>NUCLEOTIDE SEQUENCE [LARGE SCALE GENOMIC DNA]</scope>
    <source>
        <strain evidence="6">JCM 19538</strain>
    </source>
</reference>
<organism evidence="2 5">
    <name type="scientific">Jejuia pallidilutea</name>
    <dbReference type="NCBI Taxonomy" id="504487"/>
    <lineage>
        <taxon>Bacteria</taxon>
        <taxon>Pseudomonadati</taxon>
        <taxon>Bacteroidota</taxon>
        <taxon>Flavobacteriia</taxon>
        <taxon>Flavobacteriales</taxon>
        <taxon>Flavobacteriaceae</taxon>
        <taxon>Jejuia</taxon>
    </lineage>
</organism>
<evidence type="ECO:0000313" key="4">
    <source>
        <dbReference type="EMBL" id="GAL88570.1"/>
    </source>
</evidence>
<evidence type="ECO:0000313" key="6">
    <source>
        <dbReference type="Proteomes" id="UP000030184"/>
    </source>
</evidence>
<dbReference type="EMBL" id="BBNY01000003">
    <property type="protein sequence ID" value="GAL88570.1"/>
    <property type="molecule type" value="Genomic_DNA"/>
</dbReference>
<dbReference type="EMBL" id="BBNR01000002">
    <property type="protein sequence ID" value="GAL65771.1"/>
    <property type="molecule type" value="Genomic_DNA"/>
</dbReference>
<keyword evidence="6" id="KW-1185">Reference proteome</keyword>